<evidence type="ECO:0000259" key="2">
    <source>
        <dbReference type="Pfam" id="PF02557"/>
    </source>
</evidence>
<organism evidence="3 4">
    <name type="scientific">Alkaliphilus flagellatus</name>
    <dbReference type="NCBI Taxonomy" id="2841507"/>
    <lineage>
        <taxon>Bacteria</taxon>
        <taxon>Bacillati</taxon>
        <taxon>Bacillota</taxon>
        <taxon>Clostridia</taxon>
        <taxon>Peptostreptococcales</taxon>
        <taxon>Natronincolaceae</taxon>
        <taxon>Alkaliphilus</taxon>
    </lineage>
</organism>
<gene>
    <name evidence="3" type="ORF">KQI88_02060</name>
</gene>
<evidence type="ECO:0000256" key="1">
    <source>
        <dbReference type="SAM" id="MobiDB-lite"/>
    </source>
</evidence>
<dbReference type="RefSeq" id="WP_216414699.1">
    <property type="nucleotide sequence ID" value="NZ_JAHLQK010000001.1"/>
</dbReference>
<accession>A0ABS6FY88</accession>
<dbReference type="InterPro" id="IPR003709">
    <property type="entry name" value="VanY-like_core_dom"/>
</dbReference>
<proteinExistence type="predicted"/>
<sequence>MERSKRRRKKSKRPFLTIIMLLFIILSATFLVKGRLPFFFDKVVAGGIAEEDNGVINDNIPDDKDNEISDIDNNEEKGSTENPKNENINKNPQGGKDGGDVIKSNEKQLIENVDDILIVINKKRYLDSDYKPNDLVVPNVKFSFDGEHEKKYMRQEAASALEELFNQAKEEGIYLYAVSGYRSYSTQERLFKNRANRVGEEEANKLSARPGESEHQTGLAMDITSQSAKFDLIEEFGDTEEGKWLKDNAHKFGFIIRYLKEKTDITGYSYEPWHIRYVGKDVAKKIYNEGITLEEYFGFE</sequence>
<dbReference type="Pfam" id="PF02557">
    <property type="entry name" value="VanY"/>
    <property type="match status" value="1"/>
</dbReference>
<dbReference type="Proteomes" id="UP000779508">
    <property type="component" value="Unassembled WGS sequence"/>
</dbReference>
<dbReference type="PANTHER" id="PTHR34385:SF1">
    <property type="entry name" value="PEPTIDOGLYCAN L-ALANYL-D-GLUTAMATE ENDOPEPTIDASE CWLK"/>
    <property type="match status" value="1"/>
</dbReference>
<protein>
    <submittedName>
        <fullName evidence="3">M15 family metallopeptidase</fullName>
    </submittedName>
</protein>
<comment type="caution">
    <text evidence="3">The sequence shown here is derived from an EMBL/GenBank/DDBJ whole genome shotgun (WGS) entry which is preliminary data.</text>
</comment>
<evidence type="ECO:0000313" key="3">
    <source>
        <dbReference type="EMBL" id="MBU5675201.1"/>
    </source>
</evidence>
<dbReference type="PANTHER" id="PTHR34385">
    <property type="entry name" value="D-ALANYL-D-ALANINE CARBOXYPEPTIDASE"/>
    <property type="match status" value="1"/>
</dbReference>
<dbReference type="InterPro" id="IPR052179">
    <property type="entry name" value="DD-CPase-like"/>
</dbReference>
<keyword evidence="4" id="KW-1185">Reference proteome</keyword>
<dbReference type="InterPro" id="IPR058193">
    <property type="entry name" value="VanY/YodJ_core_dom"/>
</dbReference>
<feature type="region of interest" description="Disordered" evidence="1">
    <location>
        <begin position="54"/>
        <end position="101"/>
    </location>
</feature>
<evidence type="ECO:0000313" key="4">
    <source>
        <dbReference type="Proteomes" id="UP000779508"/>
    </source>
</evidence>
<dbReference type="EMBL" id="JAHLQK010000001">
    <property type="protein sequence ID" value="MBU5675201.1"/>
    <property type="molecule type" value="Genomic_DNA"/>
</dbReference>
<reference evidence="3 4" key="1">
    <citation type="submission" date="2021-06" db="EMBL/GenBank/DDBJ databases">
        <authorList>
            <person name="Sun Q."/>
            <person name="Li D."/>
        </authorList>
    </citation>
    <scope>NUCLEOTIDE SEQUENCE [LARGE SCALE GENOMIC DNA]</scope>
    <source>
        <strain evidence="3 4">MSJ-5</strain>
    </source>
</reference>
<feature type="domain" description="D-alanyl-D-alanine carboxypeptidase-like core" evidence="2">
    <location>
        <begin position="151"/>
        <end position="280"/>
    </location>
</feature>
<feature type="compositionally biased region" description="Low complexity" evidence="1">
    <location>
        <begin position="81"/>
        <end position="92"/>
    </location>
</feature>
<name>A0ABS6FY88_9FIRM</name>
<dbReference type="CDD" id="cd14852">
    <property type="entry name" value="LD-carboxypeptidase"/>
    <property type="match status" value="1"/>
</dbReference>